<dbReference type="EMBL" id="JAPZVP010000036">
    <property type="protein sequence ID" value="MDA1363064.1"/>
    <property type="molecule type" value="Genomic_DNA"/>
</dbReference>
<dbReference type="AlphaFoldDB" id="A0A9X3PI56"/>
<dbReference type="SUPFAM" id="SSF53098">
    <property type="entry name" value="Ribonuclease H-like"/>
    <property type="match status" value="1"/>
</dbReference>
<dbReference type="RefSeq" id="WP_270113150.1">
    <property type="nucleotide sequence ID" value="NZ_JAPZVP010000036.1"/>
</dbReference>
<gene>
    <name evidence="2" type="ORF">O1R50_25855</name>
</gene>
<keyword evidence="3" id="KW-1185">Reference proteome</keyword>
<feature type="compositionally biased region" description="Basic and acidic residues" evidence="1">
    <location>
        <begin position="149"/>
        <end position="163"/>
    </location>
</feature>
<proteinExistence type="predicted"/>
<organism evidence="2 3">
    <name type="scientific">Glycomyces luteolus</name>
    <dbReference type="NCBI Taxonomy" id="2670330"/>
    <lineage>
        <taxon>Bacteria</taxon>
        <taxon>Bacillati</taxon>
        <taxon>Actinomycetota</taxon>
        <taxon>Actinomycetes</taxon>
        <taxon>Glycomycetales</taxon>
        <taxon>Glycomycetaceae</taxon>
        <taxon>Glycomyces</taxon>
    </lineage>
</organism>
<evidence type="ECO:0000313" key="2">
    <source>
        <dbReference type="EMBL" id="MDA1363064.1"/>
    </source>
</evidence>
<feature type="region of interest" description="Disordered" evidence="1">
    <location>
        <begin position="122"/>
        <end position="175"/>
    </location>
</feature>
<evidence type="ECO:0000313" key="3">
    <source>
        <dbReference type="Proteomes" id="UP001146067"/>
    </source>
</evidence>
<evidence type="ECO:0000256" key="1">
    <source>
        <dbReference type="SAM" id="MobiDB-lite"/>
    </source>
</evidence>
<name>A0A9X3PI56_9ACTN</name>
<dbReference type="InterPro" id="IPR012337">
    <property type="entry name" value="RNaseH-like_sf"/>
</dbReference>
<accession>A0A9X3PI56</accession>
<reference evidence="2" key="1">
    <citation type="submission" date="2022-12" db="EMBL/GenBank/DDBJ databases">
        <title>Gycomyces niveus sp.nov.,a novel actinomycete isolated from soil in Shouguan.</title>
        <authorList>
            <person name="Yang X."/>
        </authorList>
    </citation>
    <scope>NUCLEOTIDE SEQUENCE</scope>
    <source>
        <strain evidence="2">NEAU-A15</strain>
    </source>
</reference>
<sequence length="175" mass="19907">MIRIQSERLPHTGTPEPVWLWTSARGIDDELLDSLWSAWLRRFDIEHTFRFLKQTLGWTVPQVRDPEAADRWTWLIIAAFTQLAAARSLAADLRLPWEATATPGRLTQARVRLAFPDLHANLPRLTSVPKPSKPGPGRPAGQRNRIKAPIRDPGKKAKRDKTLTQRKQRLTSAQA</sequence>
<comment type="caution">
    <text evidence="2">The sequence shown here is derived from an EMBL/GenBank/DDBJ whole genome shotgun (WGS) entry which is preliminary data.</text>
</comment>
<evidence type="ECO:0008006" key="4">
    <source>
        <dbReference type="Google" id="ProtNLM"/>
    </source>
</evidence>
<dbReference type="Proteomes" id="UP001146067">
    <property type="component" value="Unassembled WGS sequence"/>
</dbReference>
<protein>
    <recommendedName>
        <fullName evidence="4">Transposase IS4-like domain-containing protein</fullName>
    </recommendedName>
</protein>